<name>D6WU54_TRICA</name>
<accession>D6WU54</accession>
<evidence type="ECO:0000313" key="2">
    <source>
        <dbReference type="EMBL" id="EFA06267.1"/>
    </source>
</evidence>
<gene>
    <name evidence="2" type="primary">GLEAN_09130</name>
    <name evidence="2" type="ORF">TcasGA2_TC009130</name>
</gene>
<evidence type="ECO:0000313" key="3">
    <source>
        <dbReference type="Proteomes" id="UP000007266"/>
    </source>
</evidence>
<dbReference type="STRING" id="7070.D6WU54"/>
<protein>
    <submittedName>
        <fullName evidence="2">Uncharacterized protein</fullName>
    </submittedName>
</protein>
<dbReference type="AlphaFoldDB" id="D6WU54"/>
<keyword evidence="1" id="KW-0472">Membrane</keyword>
<sequence>MAQVTDFSTLLESPVFRAYLFYSAILVVKMMIMSPMTGMMRFSYLFMSFNMSRFFWAHFLSFLVLFGHVTLLPNNTNAPVQNFEKLSEFPNILNWTELFQQFLNLDGPPKVAETKNSTFAEDQGHLTTAAIKWQSDDENITNFIGNINEREYHTSRARRLETDDFSVFVVAVVLIAVKVLL</sequence>
<reference evidence="2 3" key="2">
    <citation type="journal article" date="2010" name="Nucleic Acids Res.">
        <title>BeetleBase in 2010: revisions to provide comprehensive genomic information for Tribolium castaneum.</title>
        <authorList>
            <person name="Kim H.S."/>
            <person name="Murphy T."/>
            <person name="Xia J."/>
            <person name="Caragea D."/>
            <person name="Park Y."/>
            <person name="Beeman R.W."/>
            <person name="Lorenzen M.D."/>
            <person name="Butcher S."/>
            <person name="Manak J.R."/>
            <person name="Brown S.J."/>
        </authorList>
    </citation>
    <scope>GENOME REANNOTATION</scope>
    <source>
        <strain evidence="2 3">Georgia GA2</strain>
    </source>
</reference>
<dbReference type="EMBL" id="KQ971352">
    <property type="protein sequence ID" value="EFA06267.1"/>
    <property type="molecule type" value="Genomic_DNA"/>
</dbReference>
<evidence type="ECO:0000256" key="1">
    <source>
        <dbReference type="SAM" id="Phobius"/>
    </source>
</evidence>
<organism evidence="2 3">
    <name type="scientific">Tribolium castaneum</name>
    <name type="common">Red flour beetle</name>
    <dbReference type="NCBI Taxonomy" id="7070"/>
    <lineage>
        <taxon>Eukaryota</taxon>
        <taxon>Metazoa</taxon>
        <taxon>Ecdysozoa</taxon>
        <taxon>Arthropoda</taxon>
        <taxon>Hexapoda</taxon>
        <taxon>Insecta</taxon>
        <taxon>Pterygota</taxon>
        <taxon>Neoptera</taxon>
        <taxon>Endopterygota</taxon>
        <taxon>Coleoptera</taxon>
        <taxon>Polyphaga</taxon>
        <taxon>Cucujiformia</taxon>
        <taxon>Tenebrionidae</taxon>
        <taxon>Tenebrionidae incertae sedis</taxon>
        <taxon>Tribolium</taxon>
    </lineage>
</organism>
<dbReference type="InParanoid" id="D6WU54"/>
<proteinExistence type="predicted"/>
<reference evidence="2 3" key="1">
    <citation type="journal article" date="2008" name="Nature">
        <title>The genome of the model beetle and pest Tribolium castaneum.</title>
        <authorList>
            <consortium name="Tribolium Genome Sequencing Consortium"/>
            <person name="Richards S."/>
            <person name="Gibbs R.A."/>
            <person name="Weinstock G.M."/>
            <person name="Brown S.J."/>
            <person name="Denell R."/>
            <person name="Beeman R.W."/>
            <person name="Gibbs R."/>
            <person name="Beeman R.W."/>
            <person name="Brown S.J."/>
            <person name="Bucher G."/>
            <person name="Friedrich M."/>
            <person name="Grimmelikhuijzen C.J."/>
            <person name="Klingler M."/>
            <person name="Lorenzen M."/>
            <person name="Richards S."/>
            <person name="Roth S."/>
            <person name="Schroder R."/>
            <person name="Tautz D."/>
            <person name="Zdobnov E.M."/>
            <person name="Muzny D."/>
            <person name="Gibbs R.A."/>
            <person name="Weinstock G.M."/>
            <person name="Attaway T."/>
            <person name="Bell S."/>
            <person name="Buhay C.J."/>
            <person name="Chandrabose M.N."/>
            <person name="Chavez D."/>
            <person name="Clerk-Blankenburg K.P."/>
            <person name="Cree A."/>
            <person name="Dao M."/>
            <person name="Davis C."/>
            <person name="Chacko J."/>
            <person name="Dinh H."/>
            <person name="Dugan-Rocha S."/>
            <person name="Fowler G."/>
            <person name="Garner T.T."/>
            <person name="Garnes J."/>
            <person name="Gnirke A."/>
            <person name="Hawes A."/>
            <person name="Hernandez J."/>
            <person name="Hines S."/>
            <person name="Holder M."/>
            <person name="Hume J."/>
            <person name="Jhangiani S.N."/>
            <person name="Joshi V."/>
            <person name="Khan Z.M."/>
            <person name="Jackson L."/>
            <person name="Kovar C."/>
            <person name="Kowis A."/>
            <person name="Lee S."/>
            <person name="Lewis L.R."/>
            <person name="Margolis J."/>
            <person name="Morgan M."/>
            <person name="Nazareth L.V."/>
            <person name="Nguyen N."/>
            <person name="Okwuonu G."/>
            <person name="Parker D."/>
            <person name="Richards S."/>
            <person name="Ruiz S.J."/>
            <person name="Santibanez J."/>
            <person name="Savard J."/>
            <person name="Scherer S.E."/>
            <person name="Schneider B."/>
            <person name="Sodergren E."/>
            <person name="Tautz D."/>
            <person name="Vattahil S."/>
            <person name="Villasana D."/>
            <person name="White C.S."/>
            <person name="Wright R."/>
            <person name="Park Y."/>
            <person name="Beeman R.W."/>
            <person name="Lord J."/>
            <person name="Oppert B."/>
            <person name="Lorenzen M."/>
            <person name="Brown S."/>
            <person name="Wang L."/>
            <person name="Savard J."/>
            <person name="Tautz D."/>
            <person name="Richards S."/>
            <person name="Weinstock G."/>
            <person name="Gibbs R.A."/>
            <person name="Liu Y."/>
            <person name="Worley K."/>
            <person name="Weinstock G."/>
            <person name="Elsik C.G."/>
            <person name="Reese J.T."/>
            <person name="Elhaik E."/>
            <person name="Landan G."/>
            <person name="Graur D."/>
            <person name="Arensburger P."/>
            <person name="Atkinson P."/>
            <person name="Beeman R.W."/>
            <person name="Beidler J."/>
            <person name="Brown S.J."/>
            <person name="Demuth J.P."/>
            <person name="Drury D.W."/>
            <person name="Du Y.Z."/>
            <person name="Fujiwara H."/>
            <person name="Lorenzen M."/>
            <person name="Maselli V."/>
            <person name="Osanai M."/>
            <person name="Park Y."/>
            <person name="Robertson H.M."/>
            <person name="Tu Z."/>
            <person name="Wang J.J."/>
            <person name="Wang S."/>
            <person name="Richards S."/>
            <person name="Song H."/>
            <person name="Zhang L."/>
            <person name="Sodergren E."/>
            <person name="Werner D."/>
            <person name="Stanke M."/>
            <person name="Morgenstern B."/>
            <person name="Solovyev V."/>
            <person name="Kosarev P."/>
            <person name="Brown G."/>
            <person name="Chen H.C."/>
            <person name="Ermolaeva O."/>
            <person name="Hlavina W."/>
            <person name="Kapustin Y."/>
            <person name="Kiryutin B."/>
            <person name="Kitts P."/>
            <person name="Maglott D."/>
            <person name="Pruitt K."/>
            <person name="Sapojnikov V."/>
            <person name="Souvorov A."/>
            <person name="Mackey A.J."/>
            <person name="Waterhouse R.M."/>
            <person name="Wyder S."/>
            <person name="Zdobnov E.M."/>
            <person name="Zdobnov E.M."/>
            <person name="Wyder S."/>
            <person name="Kriventseva E.V."/>
            <person name="Kadowaki T."/>
            <person name="Bork P."/>
            <person name="Aranda M."/>
            <person name="Bao R."/>
            <person name="Beermann A."/>
            <person name="Berns N."/>
            <person name="Bolognesi R."/>
            <person name="Bonneton F."/>
            <person name="Bopp D."/>
            <person name="Brown S.J."/>
            <person name="Bucher G."/>
            <person name="Butts T."/>
            <person name="Chaumot A."/>
            <person name="Denell R.E."/>
            <person name="Ferrier D.E."/>
            <person name="Friedrich M."/>
            <person name="Gordon C.M."/>
            <person name="Jindra M."/>
            <person name="Klingler M."/>
            <person name="Lan Q."/>
            <person name="Lattorff H.M."/>
            <person name="Laudet V."/>
            <person name="von Levetsow C."/>
            <person name="Liu Z."/>
            <person name="Lutz R."/>
            <person name="Lynch J.A."/>
            <person name="da Fonseca R.N."/>
            <person name="Posnien N."/>
            <person name="Reuter R."/>
            <person name="Roth S."/>
            <person name="Savard J."/>
            <person name="Schinko J.B."/>
            <person name="Schmitt C."/>
            <person name="Schoppmeier M."/>
            <person name="Schroder R."/>
            <person name="Shippy T.D."/>
            <person name="Simonnet F."/>
            <person name="Marques-Souza H."/>
            <person name="Tautz D."/>
            <person name="Tomoyasu Y."/>
            <person name="Trauner J."/>
            <person name="Van der Zee M."/>
            <person name="Vervoort M."/>
            <person name="Wittkopp N."/>
            <person name="Wimmer E.A."/>
            <person name="Yang X."/>
            <person name="Jones A.K."/>
            <person name="Sattelle D.B."/>
            <person name="Ebert P.R."/>
            <person name="Nelson D."/>
            <person name="Scott J.G."/>
            <person name="Beeman R.W."/>
            <person name="Muthukrishnan S."/>
            <person name="Kramer K.J."/>
            <person name="Arakane Y."/>
            <person name="Beeman R.W."/>
            <person name="Zhu Q."/>
            <person name="Hogenkamp D."/>
            <person name="Dixit R."/>
            <person name="Oppert B."/>
            <person name="Jiang H."/>
            <person name="Zou Z."/>
            <person name="Marshall J."/>
            <person name="Elpidina E."/>
            <person name="Vinokurov K."/>
            <person name="Oppert C."/>
            <person name="Zou Z."/>
            <person name="Evans J."/>
            <person name="Lu Z."/>
            <person name="Zhao P."/>
            <person name="Sumathipala N."/>
            <person name="Altincicek B."/>
            <person name="Vilcinskas A."/>
            <person name="Williams M."/>
            <person name="Hultmark D."/>
            <person name="Hetru C."/>
            <person name="Jiang H."/>
            <person name="Grimmelikhuijzen C.J."/>
            <person name="Hauser F."/>
            <person name="Cazzamali G."/>
            <person name="Williamson M."/>
            <person name="Park Y."/>
            <person name="Li B."/>
            <person name="Tanaka Y."/>
            <person name="Predel R."/>
            <person name="Neupert S."/>
            <person name="Schachtner J."/>
            <person name="Verleyen P."/>
            <person name="Raible F."/>
            <person name="Bork P."/>
            <person name="Friedrich M."/>
            <person name="Walden K.K."/>
            <person name="Robertson H.M."/>
            <person name="Angeli S."/>
            <person name="Foret S."/>
            <person name="Bucher G."/>
            <person name="Schuetz S."/>
            <person name="Maleszka R."/>
            <person name="Wimmer E.A."/>
            <person name="Beeman R.W."/>
            <person name="Lorenzen M."/>
            <person name="Tomoyasu Y."/>
            <person name="Miller S.C."/>
            <person name="Grossmann D."/>
            <person name="Bucher G."/>
        </authorList>
    </citation>
    <scope>NUCLEOTIDE SEQUENCE [LARGE SCALE GENOMIC DNA]</scope>
    <source>
        <strain evidence="2 3">Georgia GA2</strain>
    </source>
</reference>
<dbReference type="Proteomes" id="UP000007266">
    <property type="component" value="Linkage group 7"/>
</dbReference>
<dbReference type="Gene3D" id="1.20.120.550">
    <property type="entry name" value="Membrane associated eicosanoid/glutathione metabolism-like domain"/>
    <property type="match status" value="1"/>
</dbReference>
<keyword evidence="1" id="KW-0812">Transmembrane</keyword>
<feature type="transmembrane region" description="Helical" evidence="1">
    <location>
        <begin position="54"/>
        <end position="72"/>
    </location>
</feature>
<keyword evidence="1" id="KW-1133">Transmembrane helix</keyword>
<keyword evidence="3" id="KW-1185">Reference proteome</keyword>
<dbReference type="InterPro" id="IPR023352">
    <property type="entry name" value="MAPEG-like_dom_sf"/>
</dbReference>
<dbReference type="HOGENOM" id="CLU_1490895_0_0_1"/>
<feature type="transmembrane region" description="Helical" evidence="1">
    <location>
        <begin position="20"/>
        <end position="42"/>
    </location>
</feature>